<sequence length="433" mass="48763">MLIRFEVENFRSIPEPVELSMIAVDDRPEVRAYPKFGASLVPVAGIFGPNASGKSNMLAALGWLSTAVRHSLRAWDDEIPVEPFAFGHAKSRDSSFALELEIEGVRFEYLLDVGRHRVSYEALFHYPEGRRRRVFEREANDLTLQRGLGELSGTRALLTDRSLALSIMRRFDEPITSAFSRSVIRFKDLGQPVGRHRPSIFRFNQYKRTTDIRSTISLFQMPRNEELEFHEDEALLDKSQSPSDRQQAIALLQLADLGVADVEIEEKRIESGRGEPATGYTIRLVHVADGERAPFDYYHESAGTQTWFELIEPVLDALRSGATVLFDELDASLHPTLTAQLIKLFKQKNSNPHGAQLLFTSHDTNLLNHLNRDEVWLTQKASNGATRFAALSDFAGERVRRSANLESGYLSGRFGALPDVSRPEILRDLGLIG</sequence>
<keyword evidence="3" id="KW-1185">Reference proteome</keyword>
<gene>
    <name evidence="2" type="ORF">NRB56_29970</name>
</gene>
<evidence type="ECO:0000313" key="2">
    <source>
        <dbReference type="EMBL" id="MQY27414.1"/>
    </source>
</evidence>
<dbReference type="EMBL" id="WEGI01000006">
    <property type="protein sequence ID" value="MQY27414.1"/>
    <property type="molecule type" value="Genomic_DNA"/>
</dbReference>
<dbReference type="Pfam" id="PF13304">
    <property type="entry name" value="AAA_21"/>
    <property type="match status" value="1"/>
</dbReference>
<dbReference type="AlphaFoldDB" id="A0A7K0DRG3"/>
<name>A0A7K0DRG3_9NOCA</name>
<protein>
    <recommendedName>
        <fullName evidence="1">ATPase AAA-type core domain-containing protein</fullName>
    </recommendedName>
</protein>
<comment type="caution">
    <text evidence="2">The sequence shown here is derived from an EMBL/GenBank/DDBJ whole genome shotgun (WGS) entry which is preliminary data.</text>
</comment>
<organism evidence="2 3">
    <name type="scientific">Nocardia aurantia</name>
    <dbReference type="NCBI Taxonomy" id="2585199"/>
    <lineage>
        <taxon>Bacteria</taxon>
        <taxon>Bacillati</taxon>
        <taxon>Actinomycetota</taxon>
        <taxon>Actinomycetes</taxon>
        <taxon>Mycobacteriales</taxon>
        <taxon>Nocardiaceae</taxon>
        <taxon>Nocardia</taxon>
    </lineage>
</organism>
<accession>A0A7K0DRG3</accession>
<reference evidence="2 3" key="1">
    <citation type="submission" date="2019-10" db="EMBL/GenBank/DDBJ databases">
        <title>Nocardia macrotermitis sp. nov. and Nocardia aurantia sp. nov., isolated from the gut of fungus growing-termite Macrotermes natalensis.</title>
        <authorList>
            <person name="Benndorf R."/>
            <person name="Schwitalla J."/>
            <person name="Martin K."/>
            <person name="De Beer W."/>
            <person name="Kaster A.-K."/>
            <person name="Vollmers J."/>
            <person name="Poulsen M."/>
            <person name="Beemelmanns C."/>
        </authorList>
    </citation>
    <scope>NUCLEOTIDE SEQUENCE [LARGE SCALE GENOMIC DNA]</scope>
    <source>
        <strain evidence="2 3">RB56</strain>
    </source>
</reference>
<proteinExistence type="predicted"/>
<dbReference type="InterPro" id="IPR003959">
    <property type="entry name" value="ATPase_AAA_core"/>
</dbReference>
<dbReference type="InterPro" id="IPR027417">
    <property type="entry name" value="P-loop_NTPase"/>
</dbReference>
<dbReference type="GO" id="GO:0016887">
    <property type="term" value="F:ATP hydrolysis activity"/>
    <property type="evidence" value="ECO:0007669"/>
    <property type="project" value="InterPro"/>
</dbReference>
<evidence type="ECO:0000313" key="3">
    <source>
        <dbReference type="Proteomes" id="UP000431401"/>
    </source>
</evidence>
<dbReference type="PANTHER" id="PTHR40396:SF1">
    <property type="entry name" value="ATPASE AAA-TYPE CORE DOMAIN-CONTAINING PROTEIN"/>
    <property type="match status" value="1"/>
</dbReference>
<dbReference type="GO" id="GO:0005524">
    <property type="term" value="F:ATP binding"/>
    <property type="evidence" value="ECO:0007669"/>
    <property type="project" value="InterPro"/>
</dbReference>
<dbReference type="Proteomes" id="UP000431401">
    <property type="component" value="Unassembled WGS sequence"/>
</dbReference>
<dbReference type="SUPFAM" id="SSF52540">
    <property type="entry name" value="P-loop containing nucleoside triphosphate hydrolases"/>
    <property type="match status" value="1"/>
</dbReference>
<dbReference type="Gene3D" id="3.40.50.300">
    <property type="entry name" value="P-loop containing nucleotide triphosphate hydrolases"/>
    <property type="match status" value="1"/>
</dbReference>
<dbReference type="PANTHER" id="PTHR40396">
    <property type="entry name" value="ATPASE-LIKE PROTEIN"/>
    <property type="match status" value="1"/>
</dbReference>
<evidence type="ECO:0000259" key="1">
    <source>
        <dbReference type="Pfam" id="PF13304"/>
    </source>
</evidence>
<feature type="domain" description="ATPase AAA-type core" evidence="1">
    <location>
        <begin position="44"/>
        <end position="368"/>
    </location>
</feature>